<name>A0A2B3UCS2_BACCE</name>
<dbReference type="Proteomes" id="UP000224076">
    <property type="component" value="Unassembled WGS sequence"/>
</dbReference>
<sequence length="145" mass="17686">MTFSFPPSETSHLHTNFSMQKETLLQHVFYDYNTFYHFRSTIWQNKRRIDALPFPKIYVNSRYRSHLKKIYFYHENFLIQNLLNNHLFNGHSIAYISILNFSTKEKSMQTIFGCMLFIMRLLTLFLYHLQEHEQTALRYMDSQLL</sequence>
<accession>A0A2B3UCS2</accession>
<keyword evidence="1" id="KW-1133">Transmembrane helix</keyword>
<evidence type="ECO:0000313" key="2">
    <source>
        <dbReference type="EMBL" id="PFU44279.1"/>
    </source>
</evidence>
<comment type="caution">
    <text evidence="2">The sequence shown here is derived from an EMBL/GenBank/DDBJ whole genome shotgun (WGS) entry which is preliminary data.</text>
</comment>
<protein>
    <submittedName>
        <fullName evidence="2">Uncharacterized protein</fullName>
    </submittedName>
</protein>
<organism evidence="2 3">
    <name type="scientific">Bacillus cereus</name>
    <dbReference type="NCBI Taxonomy" id="1396"/>
    <lineage>
        <taxon>Bacteria</taxon>
        <taxon>Bacillati</taxon>
        <taxon>Bacillota</taxon>
        <taxon>Bacilli</taxon>
        <taxon>Bacillales</taxon>
        <taxon>Bacillaceae</taxon>
        <taxon>Bacillus</taxon>
        <taxon>Bacillus cereus group</taxon>
    </lineage>
</organism>
<dbReference type="EMBL" id="NVDG01000017">
    <property type="protein sequence ID" value="PFU44279.1"/>
    <property type="molecule type" value="Genomic_DNA"/>
</dbReference>
<feature type="transmembrane region" description="Helical" evidence="1">
    <location>
        <begin position="110"/>
        <end position="129"/>
    </location>
</feature>
<proteinExistence type="predicted"/>
<dbReference type="AlphaFoldDB" id="A0A2B3UCS2"/>
<keyword evidence="1" id="KW-0812">Transmembrane</keyword>
<keyword evidence="1" id="KW-0472">Membrane</keyword>
<reference evidence="2 3" key="1">
    <citation type="submission" date="2017-09" db="EMBL/GenBank/DDBJ databases">
        <title>Large-scale bioinformatics analysis of Bacillus genomes uncovers conserved roles of natural products in bacterial physiology.</title>
        <authorList>
            <consortium name="Agbiome Team Llc"/>
            <person name="Bleich R.M."/>
            <person name="Grubbs K.J."/>
            <person name="Santa Maria K.C."/>
            <person name="Allen S.E."/>
            <person name="Farag S."/>
            <person name="Shank E.A."/>
            <person name="Bowers A."/>
        </authorList>
    </citation>
    <scope>NUCLEOTIDE SEQUENCE [LARGE SCALE GENOMIC DNA]</scope>
    <source>
        <strain evidence="2 3">AFS061806</strain>
    </source>
</reference>
<gene>
    <name evidence="2" type="ORF">COK86_09240</name>
</gene>
<evidence type="ECO:0000313" key="3">
    <source>
        <dbReference type="Proteomes" id="UP000224076"/>
    </source>
</evidence>
<evidence type="ECO:0000256" key="1">
    <source>
        <dbReference type="SAM" id="Phobius"/>
    </source>
</evidence>